<dbReference type="RefSeq" id="XP_003577602.1">
    <property type="nucleotide sequence ID" value="XM_003577554.4"/>
</dbReference>
<comment type="catalytic activity">
    <reaction evidence="9">
        <text>(E)-4-coumaroyl-AMP + CoA = (E)-4-coumaroyl-CoA + AMP + H(+)</text>
        <dbReference type="Rhea" id="RHEA:72423"/>
        <dbReference type="ChEBI" id="CHEBI:15378"/>
        <dbReference type="ChEBI" id="CHEBI:57287"/>
        <dbReference type="ChEBI" id="CHEBI:85008"/>
        <dbReference type="ChEBI" id="CHEBI:192348"/>
        <dbReference type="ChEBI" id="CHEBI:456215"/>
    </reaction>
    <physiologicalReaction direction="left-to-right" evidence="9">
        <dbReference type="Rhea" id="RHEA:72424"/>
    </physiologicalReaction>
</comment>
<dbReference type="OrthoDB" id="10253869at2759"/>
<evidence type="ECO:0000256" key="4">
    <source>
        <dbReference type="ARBA" id="ARBA00022598"/>
    </source>
</evidence>
<evidence type="ECO:0000313" key="13">
    <source>
        <dbReference type="EMBL" id="KQJ88616.1"/>
    </source>
</evidence>
<keyword evidence="5" id="KW-0547">Nucleotide-binding</keyword>
<dbReference type="InterPro" id="IPR000873">
    <property type="entry name" value="AMP-dep_synth/lig_dom"/>
</dbReference>
<dbReference type="PANTHER" id="PTHR24096">
    <property type="entry name" value="LONG-CHAIN-FATTY-ACID--COA LIGASE"/>
    <property type="match status" value="1"/>
</dbReference>
<comment type="similarity">
    <text evidence="2">Belongs to the ATP-dependent AMP-binding enzyme family.</text>
</comment>
<dbReference type="Pfam" id="PF13193">
    <property type="entry name" value="AMP-binding_C"/>
    <property type="match status" value="1"/>
</dbReference>
<dbReference type="EMBL" id="CM000883">
    <property type="protein sequence ID" value="KQJ88616.1"/>
    <property type="molecule type" value="Genomic_DNA"/>
</dbReference>
<keyword evidence="4" id="KW-0436">Ligase</keyword>
<dbReference type="InterPro" id="IPR025110">
    <property type="entry name" value="AMP-bd_C"/>
</dbReference>
<dbReference type="GO" id="GO:0005524">
    <property type="term" value="F:ATP binding"/>
    <property type="evidence" value="ECO:0007669"/>
    <property type="project" value="UniProtKB-KW"/>
</dbReference>
<evidence type="ECO:0000313" key="14">
    <source>
        <dbReference type="EnsemblPlants" id="KQJ88616"/>
    </source>
</evidence>
<evidence type="ECO:0000256" key="8">
    <source>
        <dbReference type="ARBA" id="ARBA00034219"/>
    </source>
</evidence>
<sequence>MSTAAVDPHGGYCAATRTYHSLRAPIPLPPPSQPLSLPSYAFSFLPSPLPSHPALLDAATGEAVPFAAFLAQVRALAAALRADLRVSRGNVAFVLAPPGLHVPVLYYALMAVGAVVSPANPALTAPEIARLAALSKPSVAFAVSDTAAKLPPGLSLNAVLLDSPRFRSFLQGPGDASVADADVICQTDPAAILYSSGTTGRAKAVVLTHRNLMTSLVAPAAAATADVLMLTVPIFHVYGFVFCLRPVMAAHTLVLHTARRFDARVVLGAVGKFGVTRLAVAPPALLAIVRAAEKDESVVAGAATLQAVLCGGASLSTELLRRFSQKFPHTCVSQGYGLTETTAGFCRAIGVEESRRIGSVGRLSWGAEAKIVDPGTGVALSPGVPGELWVRGPFVMKGYLGDKESTSAILDSEGWLRTGDICSIDKEGVLFMVDRLKELIKCNGYQVAPAELEDLLQTHSGIDEAAVVGYPDDQAGELPLAFVVGRSGSNLHEAQIKDFVAKQVVHYKRIHRVFLVDSIPKNAAGKILRKDLARLALHQISSKL</sequence>
<reference evidence="13 14" key="1">
    <citation type="journal article" date="2010" name="Nature">
        <title>Genome sequencing and analysis of the model grass Brachypodium distachyon.</title>
        <authorList>
            <consortium name="International Brachypodium Initiative"/>
        </authorList>
    </citation>
    <scope>NUCLEOTIDE SEQUENCE [LARGE SCALE GENOMIC DNA]</scope>
    <source>
        <strain evidence="13 14">Bd21</strain>
    </source>
</reference>
<dbReference type="Proteomes" id="UP000008810">
    <property type="component" value="Chromosome 4"/>
</dbReference>
<name>I1ILX1_BRADI</name>
<proteinExistence type="inferred from homology"/>
<dbReference type="GO" id="GO:0016405">
    <property type="term" value="F:CoA-ligase activity"/>
    <property type="evidence" value="ECO:0000318"/>
    <property type="project" value="GO_Central"/>
</dbReference>
<comment type="catalytic activity">
    <reaction evidence="8">
        <text>(E)-4-coumarate + ATP + H(+) = (E)-4-coumaroyl-AMP + diphosphate</text>
        <dbReference type="Rhea" id="RHEA:72419"/>
        <dbReference type="ChEBI" id="CHEBI:12876"/>
        <dbReference type="ChEBI" id="CHEBI:15378"/>
        <dbReference type="ChEBI" id="CHEBI:30616"/>
        <dbReference type="ChEBI" id="CHEBI:33019"/>
        <dbReference type="ChEBI" id="CHEBI:192348"/>
    </reaction>
    <physiologicalReaction direction="left-to-right" evidence="8">
        <dbReference type="Rhea" id="RHEA:72420"/>
    </physiologicalReaction>
</comment>
<keyword evidence="6" id="KW-0067">ATP-binding</keyword>
<evidence type="ECO:0000259" key="11">
    <source>
        <dbReference type="Pfam" id="PF00501"/>
    </source>
</evidence>
<comment type="catalytic activity">
    <reaction evidence="10">
        <text>(E)-4-coumarate + ATP + CoA = (E)-4-coumaroyl-CoA + AMP + diphosphate</text>
        <dbReference type="Rhea" id="RHEA:19641"/>
        <dbReference type="ChEBI" id="CHEBI:12876"/>
        <dbReference type="ChEBI" id="CHEBI:30616"/>
        <dbReference type="ChEBI" id="CHEBI:33019"/>
        <dbReference type="ChEBI" id="CHEBI:57287"/>
        <dbReference type="ChEBI" id="CHEBI:85008"/>
        <dbReference type="ChEBI" id="CHEBI:456215"/>
        <dbReference type="EC" id="6.2.1.12"/>
    </reaction>
    <physiologicalReaction direction="left-to-right" evidence="10">
        <dbReference type="Rhea" id="RHEA:19642"/>
    </physiologicalReaction>
</comment>
<dbReference type="InterPro" id="IPR020845">
    <property type="entry name" value="AMP-binding_CS"/>
</dbReference>
<dbReference type="Gramene" id="KQJ88616">
    <property type="protein sequence ID" value="KQJ88616"/>
    <property type="gene ID" value="BRADI_4g19947v3"/>
</dbReference>
<dbReference type="InterPro" id="IPR045851">
    <property type="entry name" value="AMP-bd_C_sf"/>
</dbReference>
<dbReference type="PROSITE" id="PS00455">
    <property type="entry name" value="AMP_BINDING"/>
    <property type="match status" value="1"/>
</dbReference>
<dbReference type="STRING" id="15368.I1ILX1"/>
<dbReference type="EC" id="6.2.1.12" evidence="3"/>
<evidence type="ECO:0000256" key="6">
    <source>
        <dbReference type="ARBA" id="ARBA00022840"/>
    </source>
</evidence>
<feature type="domain" description="AMP-binding enzyme C-terminal" evidence="12">
    <location>
        <begin position="451"/>
        <end position="526"/>
    </location>
</feature>
<keyword evidence="15" id="KW-1185">Reference proteome</keyword>
<dbReference type="GO" id="GO:0106290">
    <property type="term" value="F:trans-cinnamate-CoA ligase activity"/>
    <property type="evidence" value="ECO:0007669"/>
    <property type="project" value="UniProtKB-ARBA"/>
</dbReference>
<dbReference type="PANTHER" id="PTHR24096:SF298">
    <property type="entry name" value="4-COUMARATE--COA LIGASE"/>
    <property type="match status" value="1"/>
</dbReference>
<evidence type="ECO:0000256" key="7">
    <source>
        <dbReference type="ARBA" id="ARBA00022842"/>
    </source>
</evidence>
<dbReference type="Gene3D" id="3.40.50.12780">
    <property type="entry name" value="N-terminal domain of ligase-like"/>
    <property type="match status" value="1"/>
</dbReference>
<dbReference type="GO" id="GO:0009698">
    <property type="term" value="P:phenylpropanoid metabolic process"/>
    <property type="evidence" value="ECO:0007669"/>
    <property type="project" value="UniProtKB-ARBA"/>
</dbReference>
<evidence type="ECO:0000259" key="12">
    <source>
        <dbReference type="Pfam" id="PF13193"/>
    </source>
</evidence>
<evidence type="ECO:0000256" key="3">
    <source>
        <dbReference type="ARBA" id="ARBA00012959"/>
    </source>
</evidence>
<reference evidence="14" key="3">
    <citation type="submission" date="2018-08" db="UniProtKB">
        <authorList>
            <consortium name="EnsemblPlants"/>
        </authorList>
    </citation>
    <scope>IDENTIFICATION</scope>
    <source>
        <strain evidence="14">cv. Bd21</strain>
    </source>
</reference>
<comment type="cofactor">
    <cofactor evidence="1">
        <name>Mg(2+)</name>
        <dbReference type="ChEBI" id="CHEBI:18420"/>
    </cofactor>
</comment>
<evidence type="ECO:0000256" key="9">
    <source>
        <dbReference type="ARBA" id="ARBA00034223"/>
    </source>
</evidence>
<evidence type="ECO:0000256" key="1">
    <source>
        <dbReference type="ARBA" id="ARBA00001946"/>
    </source>
</evidence>
<keyword evidence="7" id="KW-0460">Magnesium</keyword>
<dbReference type="Gene3D" id="3.30.300.30">
    <property type="match status" value="1"/>
</dbReference>
<dbReference type="HOGENOM" id="CLU_000022_59_2_1"/>
<reference evidence="13" key="2">
    <citation type="submission" date="2017-06" db="EMBL/GenBank/DDBJ databases">
        <title>WGS assembly of Brachypodium distachyon.</title>
        <authorList>
            <consortium name="The International Brachypodium Initiative"/>
            <person name="Lucas S."/>
            <person name="Harmon-Smith M."/>
            <person name="Lail K."/>
            <person name="Tice H."/>
            <person name="Grimwood J."/>
            <person name="Bruce D."/>
            <person name="Barry K."/>
            <person name="Shu S."/>
            <person name="Lindquist E."/>
            <person name="Wang M."/>
            <person name="Pitluck S."/>
            <person name="Vogel J.P."/>
            <person name="Garvin D.F."/>
            <person name="Mockler T.C."/>
            <person name="Schmutz J."/>
            <person name="Rokhsar D."/>
            <person name="Bevan M.W."/>
        </authorList>
    </citation>
    <scope>NUCLEOTIDE SEQUENCE</scope>
    <source>
        <strain evidence="13">Bd21</strain>
    </source>
</reference>
<dbReference type="OMA" id="ECTAPCA"/>
<dbReference type="GO" id="GO:0016207">
    <property type="term" value="F:4-coumarate-CoA ligase activity"/>
    <property type="evidence" value="ECO:0007669"/>
    <property type="project" value="UniProtKB-EC"/>
</dbReference>
<dbReference type="EnsemblPlants" id="KQJ88616">
    <property type="protein sequence ID" value="KQJ88616"/>
    <property type="gene ID" value="BRADI_4g19947v3"/>
</dbReference>
<protein>
    <recommendedName>
        <fullName evidence="3">4-coumarate--CoA ligase</fullName>
        <ecNumber evidence="3">6.2.1.12</ecNumber>
    </recommendedName>
</protein>
<dbReference type="GeneID" id="100831384"/>
<accession>I1ILX1</accession>
<dbReference type="SUPFAM" id="SSF56801">
    <property type="entry name" value="Acetyl-CoA synthetase-like"/>
    <property type="match status" value="1"/>
</dbReference>
<evidence type="ECO:0000313" key="15">
    <source>
        <dbReference type="Proteomes" id="UP000008810"/>
    </source>
</evidence>
<dbReference type="AlphaFoldDB" id="I1ILX1"/>
<dbReference type="FunFam" id="3.30.300.30:FF:000007">
    <property type="entry name" value="4-coumarate--CoA ligase 2"/>
    <property type="match status" value="1"/>
</dbReference>
<evidence type="ECO:0000256" key="10">
    <source>
        <dbReference type="ARBA" id="ARBA00034252"/>
    </source>
</evidence>
<dbReference type="eggNOG" id="KOG1176">
    <property type="taxonomic scope" value="Eukaryota"/>
</dbReference>
<dbReference type="Pfam" id="PF00501">
    <property type="entry name" value="AMP-binding"/>
    <property type="match status" value="1"/>
</dbReference>
<evidence type="ECO:0000256" key="5">
    <source>
        <dbReference type="ARBA" id="ARBA00022741"/>
    </source>
</evidence>
<feature type="domain" description="AMP-dependent synthetase/ligase" evidence="11">
    <location>
        <begin position="50"/>
        <end position="400"/>
    </location>
</feature>
<organism evidence="13">
    <name type="scientific">Brachypodium distachyon</name>
    <name type="common">Purple false brome</name>
    <name type="synonym">Trachynia distachya</name>
    <dbReference type="NCBI Taxonomy" id="15368"/>
    <lineage>
        <taxon>Eukaryota</taxon>
        <taxon>Viridiplantae</taxon>
        <taxon>Streptophyta</taxon>
        <taxon>Embryophyta</taxon>
        <taxon>Tracheophyta</taxon>
        <taxon>Spermatophyta</taxon>
        <taxon>Magnoliopsida</taxon>
        <taxon>Liliopsida</taxon>
        <taxon>Poales</taxon>
        <taxon>Poaceae</taxon>
        <taxon>BOP clade</taxon>
        <taxon>Pooideae</taxon>
        <taxon>Stipodae</taxon>
        <taxon>Brachypodieae</taxon>
        <taxon>Brachypodium</taxon>
    </lineage>
</organism>
<gene>
    <name evidence="14" type="primary">LOC100831384</name>
    <name evidence="13" type="ORF">BRADI_4g19947v3</name>
</gene>
<dbReference type="KEGG" id="bdi:100831384"/>
<dbReference type="InterPro" id="IPR042099">
    <property type="entry name" value="ANL_N_sf"/>
</dbReference>
<evidence type="ECO:0000256" key="2">
    <source>
        <dbReference type="ARBA" id="ARBA00006432"/>
    </source>
</evidence>